<evidence type="ECO:0000256" key="8">
    <source>
        <dbReference type="ARBA" id="ARBA00023136"/>
    </source>
</evidence>
<evidence type="ECO:0000256" key="10">
    <source>
        <dbReference type="RuleBase" id="RU000488"/>
    </source>
</evidence>
<evidence type="ECO:0000256" key="6">
    <source>
        <dbReference type="ARBA" id="ARBA00022989"/>
    </source>
</evidence>
<protein>
    <recommendedName>
        <fullName evidence="14">Mitochondrial carrier</fullName>
    </recommendedName>
</protein>
<evidence type="ECO:0000313" key="13">
    <source>
        <dbReference type="Proteomes" id="UP001150569"/>
    </source>
</evidence>
<keyword evidence="7" id="KW-0496">Mitochondrion</keyword>
<evidence type="ECO:0000256" key="7">
    <source>
        <dbReference type="ARBA" id="ARBA00023128"/>
    </source>
</evidence>
<dbReference type="InterPro" id="IPR018108">
    <property type="entry name" value="MCP_transmembrane"/>
</dbReference>
<keyword evidence="5" id="KW-0677">Repeat</keyword>
<evidence type="ECO:0008006" key="14">
    <source>
        <dbReference type="Google" id="ProtNLM"/>
    </source>
</evidence>
<dbReference type="InterPro" id="IPR050567">
    <property type="entry name" value="Mitochondrial_Carrier"/>
</dbReference>
<dbReference type="GO" id="GO:0000064">
    <property type="term" value="F:L-ornithine transmembrane transporter activity"/>
    <property type="evidence" value="ECO:0007669"/>
    <property type="project" value="TreeGrafter"/>
</dbReference>
<dbReference type="SUPFAM" id="SSF103506">
    <property type="entry name" value="Mitochondrial carrier"/>
    <property type="match status" value="1"/>
</dbReference>
<keyword evidence="3 10" id="KW-0813">Transport</keyword>
<dbReference type="Pfam" id="PF00153">
    <property type="entry name" value="Mito_carr"/>
    <property type="match status" value="3"/>
</dbReference>
<evidence type="ECO:0000256" key="4">
    <source>
        <dbReference type="ARBA" id="ARBA00022692"/>
    </source>
</evidence>
<dbReference type="AlphaFoldDB" id="A0A9W8E1Q6"/>
<dbReference type="PANTHER" id="PTHR45624">
    <property type="entry name" value="MITOCHONDRIAL BASIC AMINO ACIDS TRANSPORTER-RELATED"/>
    <property type="match status" value="1"/>
</dbReference>
<evidence type="ECO:0000256" key="1">
    <source>
        <dbReference type="ARBA" id="ARBA00004225"/>
    </source>
</evidence>
<dbReference type="Proteomes" id="UP001150569">
    <property type="component" value="Unassembled WGS sequence"/>
</dbReference>
<evidence type="ECO:0000256" key="3">
    <source>
        <dbReference type="ARBA" id="ARBA00022448"/>
    </source>
</evidence>
<evidence type="ECO:0000256" key="9">
    <source>
        <dbReference type="PROSITE-ProRule" id="PRU00282"/>
    </source>
</evidence>
<keyword evidence="4 9" id="KW-0812">Transmembrane</keyword>
<proteinExistence type="inferred from homology"/>
<dbReference type="GO" id="GO:0031966">
    <property type="term" value="C:mitochondrial membrane"/>
    <property type="evidence" value="ECO:0007669"/>
    <property type="project" value="UniProtKB-SubCell"/>
</dbReference>
<evidence type="ECO:0000256" key="11">
    <source>
        <dbReference type="SAM" id="Phobius"/>
    </source>
</evidence>
<dbReference type="EMBL" id="JANBPT010000055">
    <property type="protein sequence ID" value="KAJ1928904.1"/>
    <property type="molecule type" value="Genomic_DNA"/>
</dbReference>
<feature type="repeat" description="Solcar" evidence="9">
    <location>
        <begin position="230"/>
        <end position="318"/>
    </location>
</feature>
<comment type="similarity">
    <text evidence="2 10">Belongs to the mitochondrial carrier (TC 2.A.29) family.</text>
</comment>
<evidence type="ECO:0000256" key="5">
    <source>
        <dbReference type="ARBA" id="ARBA00022737"/>
    </source>
</evidence>
<evidence type="ECO:0000313" key="12">
    <source>
        <dbReference type="EMBL" id="KAJ1928904.1"/>
    </source>
</evidence>
<comment type="caution">
    <text evidence="12">The sequence shown here is derived from an EMBL/GenBank/DDBJ whole genome shotgun (WGS) entry which is preliminary data.</text>
</comment>
<comment type="subcellular location">
    <subcellularLocation>
        <location evidence="1">Mitochondrion membrane</location>
        <topology evidence="1">Multi-pass membrane protein</topology>
    </subcellularLocation>
</comment>
<keyword evidence="6 11" id="KW-1133">Transmembrane helix</keyword>
<organism evidence="12 13">
    <name type="scientific">Tieghemiomyces parasiticus</name>
    <dbReference type="NCBI Taxonomy" id="78921"/>
    <lineage>
        <taxon>Eukaryota</taxon>
        <taxon>Fungi</taxon>
        <taxon>Fungi incertae sedis</taxon>
        <taxon>Zoopagomycota</taxon>
        <taxon>Kickxellomycotina</taxon>
        <taxon>Dimargaritomycetes</taxon>
        <taxon>Dimargaritales</taxon>
        <taxon>Dimargaritaceae</taxon>
        <taxon>Tieghemiomyces</taxon>
    </lineage>
</organism>
<feature type="repeat" description="Solcar" evidence="9">
    <location>
        <begin position="39"/>
        <end position="125"/>
    </location>
</feature>
<accession>A0A9W8E1Q6</accession>
<reference evidence="12" key="1">
    <citation type="submission" date="2022-07" db="EMBL/GenBank/DDBJ databases">
        <title>Phylogenomic reconstructions and comparative analyses of Kickxellomycotina fungi.</title>
        <authorList>
            <person name="Reynolds N.K."/>
            <person name="Stajich J.E."/>
            <person name="Barry K."/>
            <person name="Grigoriev I.V."/>
            <person name="Crous P."/>
            <person name="Smith M.E."/>
        </authorList>
    </citation>
    <scope>NUCLEOTIDE SEQUENCE</scope>
    <source>
        <strain evidence="12">RSA 861</strain>
    </source>
</reference>
<name>A0A9W8E1Q6_9FUNG</name>
<dbReference type="OrthoDB" id="193856at2759"/>
<dbReference type="PROSITE" id="PS50920">
    <property type="entry name" value="SOLCAR"/>
    <property type="match status" value="3"/>
</dbReference>
<dbReference type="PANTHER" id="PTHR45624:SF57">
    <property type="entry name" value="MITOCHONDRIAL SUBSTRATE CARRIER FAMILY PROTEIN L"/>
    <property type="match status" value="1"/>
</dbReference>
<dbReference type="InterPro" id="IPR023395">
    <property type="entry name" value="MCP_dom_sf"/>
</dbReference>
<gene>
    <name evidence="12" type="ORF">IWQ60_001647</name>
</gene>
<feature type="transmembrane region" description="Helical" evidence="11">
    <location>
        <begin position="234"/>
        <end position="253"/>
    </location>
</feature>
<sequence>MSLPTPRTGRRDPALDDVPRVLPLPIPQEDRPARPITGLDRVHGFLAGVASGVTKLAVGHPFDTVKVRLQTEGGFGRFKGPVDCLRNTIRQEGFLALYKGATPPLLGWAVMDSVQLGTLSNIRLYLQNGDKNKQLSVFEHGLAGLGAGFTVSFVATPVELLKIKLQVQYADSATRLYTGPIDCIRKIVRSHGVFGLWHGLVGTIAFRSFFWSMWGGYELYSIQLRKFDLPQSTVNFVAGGLAANTFWTLAFAVDSVKNRYMSQPDVRPLKYPNLRSVYRDVYATEGLRGFYRGFLPAFIRSFPTNASAILVFETVMRFMNEHT</sequence>
<evidence type="ECO:0000256" key="2">
    <source>
        <dbReference type="ARBA" id="ARBA00006375"/>
    </source>
</evidence>
<keyword evidence="8 9" id="KW-0472">Membrane</keyword>
<keyword evidence="13" id="KW-1185">Reference proteome</keyword>
<dbReference type="GO" id="GO:1990575">
    <property type="term" value="P:mitochondrial L-ornithine transmembrane transport"/>
    <property type="evidence" value="ECO:0007669"/>
    <property type="project" value="TreeGrafter"/>
</dbReference>
<feature type="transmembrane region" description="Helical" evidence="11">
    <location>
        <begin position="194"/>
        <end position="214"/>
    </location>
</feature>
<feature type="repeat" description="Solcar" evidence="9">
    <location>
        <begin position="135"/>
        <end position="223"/>
    </location>
</feature>
<dbReference type="Gene3D" id="1.50.40.10">
    <property type="entry name" value="Mitochondrial carrier domain"/>
    <property type="match status" value="1"/>
</dbReference>